<keyword evidence="2" id="KW-0479">Metal-binding</keyword>
<feature type="compositionally biased region" description="Polar residues" evidence="6">
    <location>
        <begin position="570"/>
        <end position="582"/>
    </location>
</feature>
<evidence type="ECO:0000313" key="8">
    <source>
        <dbReference type="EMBL" id="KAG0647553.1"/>
    </source>
</evidence>
<feature type="region of interest" description="Disordered" evidence="6">
    <location>
        <begin position="608"/>
        <end position="631"/>
    </location>
</feature>
<keyword evidence="9" id="KW-1185">Reference proteome</keyword>
<dbReference type="GO" id="GO:0008270">
    <property type="term" value="F:zinc ion binding"/>
    <property type="evidence" value="ECO:0007669"/>
    <property type="project" value="InterPro"/>
</dbReference>
<dbReference type="GO" id="GO:0000981">
    <property type="term" value="F:DNA-binding transcription factor activity, RNA polymerase II-specific"/>
    <property type="evidence" value="ECO:0007669"/>
    <property type="project" value="InterPro"/>
</dbReference>
<name>A0A9P6VGW7_9HELO</name>
<feature type="compositionally biased region" description="Polar residues" evidence="6">
    <location>
        <begin position="608"/>
        <end position="622"/>
    </location>
</feature>
<keyword evidence="4" id="KW-0804">Transcription</keyword>
<accession>A0A9P6VGW7</accession>
<dbReference type="OrthoDB" id="309640at2759"/>
<comment type="caution">
    <text evidence="8">The sequence shown here is derived from an EMBL/GenBank/DDBJ whole genome shotgun (WGS) entry which is preliminary data.</text>
</comment>
<evidence type="ECO:0000256" key="2">
    <source>
        <dbReference type="ARBA" id="ARBA00022723"/>
    </source>
</evidence>
<organism evidence="8 9">
    <name type="scientific">Hyphodiscus hymeniophilus</name>
    <dbReference type="NCBI Taxonomy" id="353542"/>
    <lineage>
        <taxon>Eukaryota</taxon>
        <taxon>Fungi</taxon>
        <taxon>Dikarya</taxon>
        <taxon>Ascomycota</taxon>
        <taxon>Pezizomycotina</taxon>
        <taxon>Leotiomycetes</taxon>
        <taxon>Helotiales</taxon>
        <taxon>Hyphodiscaceae</taxon>
        <taxon>Hyphodiscus</taxon>
    </lineage>
</organism>
<keyword evidence="5" id="KW-0539">Nucleus</keyword>
<comment type="subcellular location">
    <subcellularLocation>
        <location evidence="1">Nucleus</location>
    </subcellularLocation>
</comment>
<dbReference type="InterPro" id="IPR050815">
    <property type="entry name" value="TF_fung"/>
</dbReference>
<dbReference type="Proteomes" id="UP000785200">
    <property type="component" value="Unassembled WGS sequence"/>
</dbReference>
<dbReference type="Pfam" id="PF04082">
    <property type="entry name" value="Fungal_trans"/>
    <property type="match status" value="1"/>
</dbReference>
<proteinExistence type="predicted"/>
<dbReference type="GO" id="GO:0005634">
    <property type="term" value="C:nucleus"/>
    <property type="evidence" value="ECO:0007669"/>
    <property type="project" value="UniProtKB-SubCell"/>
</dbReference>
<sequence length="735" mass="81511">MQKHVLAENLRAPLLSQANNVVGLEGEMSDSTEEFDHGRRSVHDEYQVTIPPLQTTLKNINMPSSEVAMFLIEIYFARLYNAHLLFHKETFLADFAANRVPDFVALGIFASASIFLRQGPMKSQQLTSGDGGGVEIGLSMLSAADWTKQGDEWAEAGCQRALMQADIPRIEIVQACQCLALYWWAVGERERTHIISHNAYMNARLLGLHVQADDVEGSFEDEVRRRLFWACWMNQCIGQENASFKGEPWKDAVGLKFPSDEESWNAKRSSAKEGFDGNGNIVNVDGSEIDPIPSEEGETVKLLGLWWEVQRFLSLPCEDTLHEASSKIAAIHELDHRLGKVLDNLHPHLQYTNATTFASPKIDKYRLFSIHTLYRATCCALYSSIVPLFANTPINPHVSKKTVRLAAEESVKHAAVILDMATALMSSRPDISRLPSMVGFAMFVASTIQFKSLGAQRKLQTYGTGRFKAAIVVLDCLKEYWDSLQGLWTNLKTLFASAGINMESIPSDPRYQLNPDDQNTDLDKIVSQEGTSQSGDAAALYTYVATQEARGGSSPRRGSDSHSQGRRAKSAQNTPSPGSTAIQEHKLPIHQRQDGQIHSNTQIYPTSLQQPHAQQPRNQSFEQPPFPEASNYRRQSVGTMASSNFLPLGPVPEGGQVQHPAVGMSYTSMPGTTPQVVQNMNAYGNMPGMMGSEMDVDRMNIWWDQSYGTFDMEVVNPDQNAGGDGYQFQNFGSGF</sequence>
<dbReference type="EMBL" id="VNKQ01000012">
    <property type="protein sequence ID" value="KAG0647553.1"/>
    <property type="molecule type" value="Genomic_DNA"/>
</dbReference>
<feature type="region of interest" description="Disordered" evidence="6">
    <location>
        <begin position="547"/>
        <end position="582"/>
    </location>
</feature>
<keyword evidence="3" id="KW-0805">Transcription regulation</keyword>
<evidence type="ECO:0000259" key="7">
    <source>
        <dbReference type="Pfam" id="PF04082"/>
    </source>
</evidence>
<dbReference type="CDD" id="cd12148">
    <property type="entry name" value="fungal_TF_MHR"/>
    <property type="match status" value="1"/>
</dbReference>
<evidence type="ECO:0000256" key="1">
    <source>
        <dbReference type="ARBA" id="ARBA00004123"/>
    </source>
</evidence>
<evidence type="ECO:0000313" key="9">
    <source>
        <dbReference type="Proteomes" id="UP000785200"/>
    </source>
</evidence>
<dbReference type="PANTHER" id="PTHR47338:SF27">
    <property type="entry name" value="ZN(II)2CYS6 TRANSCRIPTION FACTOR (EUROFUNG)"/>
    <property type="match status" value="1"/>
</dbReference>
<dbReference type="InterPro" id="IPR007219">
    <property type="entry name" value="XnlR_reg_dom"/>
</dbReference>
<evidence type="ECO:0000256" key="4">
    <source>
        <dbReference type="ARBA" id="ARBA00023163"/>
    </source>
</evidence>
<evidence type="ECO:0000256" key="3">
    <source>
        <dbReference type="ARBA" id="ARBA00023015"/>
    </source>
</evidence>
<feature type="domain" description="Xylanolytic transcriptional activator regulatory" evidence="7">
    <location>
        <begin position="72"/>
        <end position="233"/>
    </location>
</feature>
<evidence type="ECO:0000256" key="5">
    <source>
        <dbReference type="ARBA" id="ARBA00023242"/>
    </source>
</evidence>
<protein>
    <recommendedName>
        <fullName evidence="7">Xylanolytic transcriptional activator regulatory domain-containing protein</fullName>
    </recommendedName>
</protein>
<dbReference type="GO" id="GO:0006351">
    <property type="term" value="P:DNA-templated transcription"/>
    <property type="evidence" value="ECO:0007669"/>
    <property type="project" value="InterPro"/>
</dbReference>
<dbReference type="PANTHER" id="PTHR47338">
    <property type="entry name" value="ZN(II)2CYS6 TRANSCRIPTION FACTOR (EUROFUNG)-RELATED"/>
    <property type="match status" value="1"/>
</dbReference>
<reference evidence="8" key="1">
    <citation type="submission" date="2019-07" db="EMBL/GenBank/DDBJ databases">
        <title>Hyphodiscus hymeniophilus genome sequencing and assembly.</title>
        <authorList>
            <person name="Kramer G."/>
            <person name="Nodwell J."/>
        </authorList>
    </citation>
    <scope>NUCLEOTIDE SEQUENCE</scope>
    <source>
        <strain evidence="8">ATCC 34498</strain>
    </source>
</reference>
<gene>
    <name evidence="8" type="ORF">D0Z07_6611</name>
</gene>
<evidence type="ECO:0000256" key="6">
    <source>
        <dbReference type="SAM" id="MobiDB-lite"/>
    </source>
</evidence>
<dbReference type="AlphaFoldDB" id="A0A9P6VGW7"/>
<dbReference type="GO" id="GO:0003677">
    <property type="term" value="F:DNA binding"/>
    <property type="evidence" value="ECO:0007669"/>
    <property type="project" value="InterPro"/>
</dbReference>